<comment type="caution">
    <text evidence="2">The sequence shown here is derived from an EMBL/GenBank/DDBJ whole genome shotgun (WGS) entry which is preliminary data.</text>
</comment>
<protein>
    <submittedName>
        <fullName evidence="2">Uncharacterized protein</fullName>
    </submittedName>
</protein>
<accession>A0ABU9L224</accession>
<dbReference type="Proteomes" id="UP001474120">
    <property type="component" value="Unassembled WGS sequence"/>
</dbReference>
<organism evidence="2 3">
    <name type="scientific">Lutimonas vermicola</name>
    <dbReference type="NCBI Taxonomy" id="414288"/>
    <lineage>
        <taxon>Bacteria</taxon>
        <taxon>Pseudomonadati</taxon>
        <taxon>Bacteroidota</taxon>
        <taxon>Flavobacteriia</taxon>
        <taxon>Flavobacteriales</taxon>
        <taxon>Flavobacteriaceae</taxon>
        <taxon>Lutimonas</taxon>
    </lineage>
</organism>
<proteinExistence type="predicted"/>
<evidence type="ECO:0000313" key="2">
    <source>
        <dbReference type="EMBL" id="MEL4455411.1"/>
    </source>
</evidence>
<gene>
    <name evidence="2" type="ORF">AABB81_05850</name>
</gene>
<sequence length="49" mass="5867">MKNDRIGTPKGSDNKKRSEKEIFNSKAQRMAEKEYQEYYDKIRQLSRGL</sequence>
<evidence type="ECO:0000256" key="1">
    <source>
        <dbReference type="SAM" id="MobiDB-lite"/>
    </source>
</evidence>
<name>A0ABU9L224_9FLAO</name>
<dbReference type="EMBL" id="JBCDNA010000001">
    <property type="protein sequence ID" value="MEL4455411.1"/>
    <property type="molecule type" value="Genomic_DNA"/>
</dbReference>
<feature type="region of interest" description="Disordered" evidence="1">
    <location>
        <begin position="1"/>
        <end position="22"/>
    </location>
</feature>
<reference evidence="2 3" key="1">
    <citation type="submission" date="2024-04" db="EMBL/GenBank/DDBJ databases">
        <title>whole genome sequencing of Lutimonas vermicola strain IMCC1616.</title>
        <authorList>
            <person name="Bae S.S."/>
        </authorList>
    </citation>
    <scope>NUCLEOTIDE SEQUENCE [LARGE SCALE GENOMIC DNA]</scope>
    <source>
        <strain evidence="2 3">IMCC1616</strain>
    </source>
</reference>
<evidence type="ECO:0000313" key="3">
    <source>
        <dbReference type="Proteomes" id="UP001474120"/>
    </source>
</evidence>
<keyword evidence="3" id="KW-1185">Reference proteome</keyword>
<dbReference type="RefSeq" id="WP_342159233.1">
    <property type="nucleotide sequence ID" value="NZ_JBCDNA010000001.1"/>
</dbReference>